<dbReference type="Pfam" id="PF05163">
    <property type="entry name" value="DinB"/>
    <property type="match status" value="1"/>
</dbReference>
<keyword evidence="2 3" id="KW-0479">Metal-binding</keyword>
<gene>
    <name evidence="4" type="ORF">DAERI_110006</name>
</gene>
<dbReference type="PANTHER" id="PTHR37302:SF1">
    <property type="entry name" value="PROTEIN DINB"/>
    <property type="match status" value="1"/>
</dbReference>
<organism evidence="4 5">
    <name type="scientific">Deinococcus aerius</name>
    <dbReference type="NCBI Taxonomy" id="200253"/>
    <lineage>
        <taxon>Bacteria</taxon>
        <taxon>Thermotogati</taxon>
        <taxon>Deinococcota</taxon>
        <taxon>Deinococci</taxon>
        <taxon>Deinococcales</taxon>
        <taxon>Deinococcaceae</taxon>
        <taxon>Deinococcus</taxon>
    </lineage>
</organism>
<reference evidence="5" key="1">
    <citation type="submission" date="2018-01" db="EMBL/GenBank/DDBJ databases">
        <title>Draft Genome Sequence of the Radioresistant Bacterium Deinococcus aerius TR0125, Isolated from the Higher Atmosphere above Japan.</title>
        <authorList>
            <person name="Satoh K."/>
            <person name="Arai H."/>
            <person name="Sanzen T."/>
            <person name="Kawaguchi Y."/>
            <person name="Hayashi H."/>
            <person name="Yokobori S."/>
            <person name="Yamagishi A."/>
            <person name="Oono Y."/>
            <person name="Narumi I."/>
        </authorList>
    </citation>
    <scope>NUCLEOTIDE SEQUENCE [LARGE SCALE GENOMIC DNA]</scope>
    <source>
        <strain evidence="5">TR0125</strain>
    </source>
</reference>
<dbReference type="InterPro" id="IPR034660">
    <property type="entry name" value="DinB/YfiT-like"/>
</dbReference>
<dbReference type="GO" id="GO:0046872">
    <property type="term" value="F:metal ion binding"/>
    <property type="evidence" value="ECO:0007669"/>
    <property type="project" value="UniProtKB-KW"/>
</dbReference>
<dbReference type="Gene3D" id="1.20.120.450">
    <property type="entry name" value="dinb family like domain"/>
    <property type="match status" value="1"/>
</dbReference>
<feature type="binding site" evidence="3">
    <location>
        <position position="136"/>
    </location>
    <ligand>
        <name>a divalent metal cation</name>
        <dbReference type="ChEBI" id="CHEBI:60240"/>
    </ligand>
</feature>
<evidence type="ECO:0000256" key="2">
    <source>
        <dbReference type="ARBA" id="ARBA00022723"/>
    </source>
</evidence>
<feature type="binding site" evidence="3">
    <location>
        <position position="47"/>
    </location>
    <ligand>
        <name>a divalent metal cation</name>
        <dbReference type="ChEBI" id="CHEBI:60240"/>
    </ligand>
</feature>
<dbReference type="Proteomes" id="UP000236569">
    <property type="component" value="Unassembled WGS sequence"/>
</dbReference>
<accession>A0A2I9CXK3</accession>
<dbReference type="InterPro" id="IPR007837">
    <property type="entry name" value="DinB"/>
</dbReference>
<evidence type="ECO:0000256" key="1">
    <source>
        <dbReference type="ARBA" id="ARBA00008635"/>
    </source>
</evidence>
<sequence>MNQLDLLLESFRRNGRVNAVLLGTLADADLDLSDGRGGWTVGQHLGHMAHFRLDWLSNISPPHAEGLPAAIARDGESFRLRLRDPAELGRAFAIGDDAALGAVQDAITSGQPFADPWNEGTYPSHPAHFLQHIIVHDSHHRGQVMALLRLGGRPKEQLDKLEEHWAIWRE</sequence>
<comment type="caution">
    <text evidence="4">The sequence shown here is derived from an EMBL/GenBank/DDBJ whole genome shotgun (WGS) entry which is preliminary data.</text>
</comment>
<keyword evidence="5" id="KW-1185">Reference proteome</keyword>
<dbReference type="PANTHER" id="PTHR37302">
    <property type="entry name" value="SLR1116 PROTEIN"/>
    <property type="match status" value="1"/>
</dbReference>
<evidence type="ECO:0000313" key="4">
    <source>
        <dbReference type="EMBL" id="GBF06824.1"/>
    </source>
</evidence>
<feature type="binding site" evidence="3">
    <location>
        <position position="140"/>
    </location>
    <ligand>
        <name>a divalent metal cation</name>
        <dbReference type="ChEBI" id="CHEBI:60240"/>
    </ligand>
</feature>
<dbReference type="EMBL" id="BFAG01000011">
    <property type="protein sequence ID" value="GBF06824.1"/>
    <property type="molecule type" value="Genomic_DNA"/>
</dbReference>
<dbReference type="OrthoDB" id="65395at2"/>
<name>A0A2I9CXK3_9DEIO</name>
<dbReference type="RefSeq" id="WP_103130178.1">
    <property type="nucleotide sequence ID" value="NZ_BFAG01000011.1"/>
</dbReference>
<evidence type="ECO:0000313" key="5">
    <source>
        <dbReference type="Proteomes" id="UP000236569"/>
    </source>
</evidence>
<evidence type="ECO:0000256" key="3">
    <source>
        <dbReference type="PIRSR" id="PIRSR607837-1"/>
    </source>
</evidence>
<proteinExistence type="inferred from homology"/>
<dbReference type="SUPFAM" id="SSF109854">
    <property type="entry name" value="DinB/YfiT-like putative metalloenzymes"/>
    <property type="match status" value="1"/>
</dbReference>
<comment type="similarity">
    <text evidence="1">Belongs to the DinB family.</text>
</comment>
<protein>
    <submittedName>
        <fullName evidence="4">DinB family protein</fullName>
    </submittedName>
</protein>
<dbReference type="AlphaFoldDB" id="A0A2I9CXK3"/>